<reference evidence="2 3" key="1">
    <citation type="journal article" date="2014" name="J. Bacteriol.">
        <title>Role of an Archaeal PitA Transporter in the Copper and Arsenic Resistance of Metallosphaera sedula, an Extreme Thermoacidophile.</title>
        <authorList>
            <person name="McCarthy S."/>
            <person name="Ai C."/>
            <person name="Wheaton G."/>
            <person name="Tevatia R."/>
            <person name="Eckrich V."/>
            <person name="Kelly R."/>
            <person name="Blum P."/>
        </authorList>
    </citation>
    <scope>NUCLEOTIDE SEQUENCE [LARGE SCALE GENOMIC DNA]</scope>
    <source>
        <strain evidence="2 3">CuR1</strain>
    </source>
</reference>
<evidence type="ECO:0000313" key="2">
    <source>
        <dbReference type="EMBL" id="AIM26296.1"/>
    </source>
</evidence>
<gene>
    <name evidence="2" type="ORF">HA72_0132</name>
</gene>
<evidence type="ECO:0000313" key="3">
    <source>
        <dbReference type="Proteomes" id="UP000029084"/>
    </source>
</evidence>
<proteinExistence type="predicted"/>
<keyword evidence="1" id="KW-1133">Transmembrane helix</keyword>
<feature type="transmembrane region" description="Helical" evidence="1">
    <location>
        <begin position="48"/>
        <end position="70"/>
    </location>
</feature>
<dbReference type="Proteomes" id="UP000029084">
    <property type="component" value="Chromosome"/>
</dbReference>
<keyword evidence="1" id="KW-0812">Transmembrane</keyword>
<organism evidence="2 3">
    <name type="scientific">Metallosphaera sedula</name>
    <dbReference type="NCBI Taxonomy" id="43687"/>
    <lineage>
        <taxon>Archaea</taxon>
        <taxon>Thermoproteota</taxon>
        <taxon>Thermoprotei</taxon>
        <taxon>Sulfolobales</taxon>
        <taxon>Sulfolobaceae</taxon>
        <taxon>Metallosphaera</taxon>
    </lineage>
</organism>
<dbReference type="AlphaFoldDB" id="A0A088E1X8"/>
<accession>A0A088E1X8</accession>
<feature type="transmembrane region" description="Helical" evidence="1">
    <location>
        <begin position="7"/>
        <end position="28"/>
    </location>
</feature>
<sequence precursor="true">MNKKNLLISFIILSVVITIAVILTHSFVVRVCLDLGMFDSIQRHIVIYIYQCITYVCCIISLLTCIYCTLSANIEEFYKIKEEGIFIK</sequence>
<keyword evidence="1" id="KW-0472">Membrane</keyword>
<evidence type="ECO:0000256" key="1">
    <source>
        <dbReference type="SAM" id="Phobius"/>
    </source>
</evidence>
<protein>
    <submittedName>
        <fullName evidence="2">Uncharacterized protein</fullName>
    </submittedName>
</protein>
<dbReference type="EMBL" id="CP008822">
    <property type="protein sequence ID" value="AIM26296.1"/>
    <property type="molecule type" value="Genomic_DNA"/>
</dbReference>
<dbReference type="OMA" id="SVYYNEC"/>
<name>A0A088E1X8_9CREN</name>